<dbReference type="PANTHER" id="PTHR31465:SF27">
    <property type="entry name" value="DOMAIN PROTEIN, PUTATIVE (AFU_ORTHOLOGUE AFUA_3G01030)-RELATED"/>
    <property type="match status" value="1"/>
</dbReference>
<dbReference type="Pfam" id="PF04479">
    <property type="entry name" value="RTA1"/>
    <property type="match status" value="1"/>
</dbReference>
<feature type="transmembrane region" description="Helical" evidence="5">
    <location>
        <begin position="209"/>
        <end position="232"/>
    </location>
</feature>
<keyword evidence="2 5" id="KW-0812">Transmembrane</keyword>
<name>A0A397T4C6_9GLOM</name>
<evidence type="ECO:0000256" key="2">
    <source>
        <dbReference type="ARBA" id="ARBA00022692"/>
    </source>
</evidence>
<proteinExistence type="predicted"/>
<comment type="caution">
    <text evidence="6">The sequence shown here is derived from an EMBL/GenBank/DDBJ whole genome shotgun (WGS) entry which is preliminary data.</text>
</comment>
<feature type="transmembrane region" description="Helical" evidence="5">
    <location>
        <begin position="43"/>
        <end position="64"/>
    </location>
</feature>
<dbReference type="GO" id="GO:0016020">
    <property type="term" value="C:membrane"/>
    <property type="evidence" value="ECO:0007669"/>
    <property type="project" value="UniProtKB-SubCell"/>
</dbReference>
<feature type="transmembrane region" description="Helical" evidence="5">
    <location>
        <begin position="6"/>
        <end position="31"/>
    </location>
</feature>
<feature type="transmembrane region" description="Helical" evidence="5">
    <location>
        <begin position="70"/>
        <end position="96"/>
    </location>
</feature>
<dbReference type="PANTHER" id="PTHR31465">
    <property type="entry name" value="PROTEIN RTA1-RELATED"/>
    <property type="match status" value="1"/>
</dbReference>
<evidence type="ECO:0000256" key="3">
    <source>
        <dbReference type="ARBA" id="ARBA00022989"/>
    </source>
</evidence>
<evidence type="ECO:0000256" key="1">
    <source>
        <dbReference type="ARBA" id="ARBA00004141"/>
    </source>
</evidence>
<feature type="transmembrane region" description="Helical" evidence="5">
    <location>
        <begin position="129"/>
        <end position="150"/>
    </location>
</feature>
<gene>
    <name evidence="6" type="ORF">C1645_771199</name>
</gene>
<evidence type="ECO:0000313" key="7">
    <source>
        <dbReference type="Proteomes" id="UP000265703"/>
    </source>
</evidence>
<evidence type="ECO:0008006" key="8">
    <source>
        <dbReference type="Google" id="ProtNLM"/>
    </source>
</evidence>
<comment type="subcellular location">
    <subcellularLocation>
        <location evidence="1">Membrane</location>
        <topology evidence="1">Multi-pass membrane protein</topology>
    </subcellularLocation>
</comment>
<evidence type="ECO:0000256" key="5">
    <source>
        <dbReference type="SAM" id="Phobius"/>
    </source>
</evidence>
<reference evidence="6 7" key="1">
    <citation type="submission" date="2018-06" db="EMBL/GenBank/DDBJ databases">
        <title>Comparative genomics reveals the genomic features of Rhizophagus irregularis, R. cerebriforme, R. diaphanum and Gigaspora rosea, and their symbiotic lifestyle signature.</title>
        <authorList>
            <person name="Morin E."/>
            <person name="San Clemente H."/>
            <person name="Chen E.C.H."/>
            <person name="De La Providencia I."/>
            <person name="Hainaut M."/>
            <person name="Kuo A."/>
            <person name="Kohler A."/>
            <person name="Murat C."/>
            <person name="Tang N."/>
            <person name="Roy S."/>
            <person name="Loubradou J."/>
            <person name="Henrissat B."/>
            <person name="Grigoriev I.V."/>
            <person name="Corradi N."/>
            <person name="Roux C."/>
            <person name="Martin F.M."/>
        </authorList>
    </citation>
    <scope>NUCLEOTIDE SEQUENCE [LARGE SCALE GENOMIC DNA]</scope>
    <source>
        <strain evidence="6 7">DAOM 227022</strain>
    </source>
</reference>
<feature type="transmembrane region" description="Helical" evidence="5">
    <location>
        <begin position="244"/>
        <end position="266"/>
    </location>
</feature>
<dbReference type="OrthoDB" id="2389677at2759"/>
<evidence type="ECO:0000313" key="6">
    <source>
        <dbReference type="EMBL" id="RIA89904.1"/>
    </source>
</evidence>
<dbReference type="AlphaFoldDB" id="A0A397T4C6"/>
<keyword evidence="3 5" id="KW-1133">Transmembrane helix</keyword>
<organism evidence="6 7">
    <name type="scientific">Glomus cerebriforme</name>
    <dbReference type="NCBI Taxonomy" id="658196"/>
    <lineage>
        <taxon>Eukaryota</taxon>
        <taxon>Fungi</taxon>
        <taxon>Fungi incertae sedis</taxon>
        <taxon>Mucoromycota</taxon>
        <taxon>Glomeromycotina</taxon>
        <taxon>Glomeromycetes</taxon>
        <taxon>Glomerales</taxon>
        <taxon>Glomeraceae</taxon>
        <taxon>Glomus</taxon>
    </lineage>
</organism>
<dbReference type="EMBL" id="QKYT01000201">
    <property type="protein sequence ID" value="RIA89904.1"/>
    <property type="molecule type" value="Genomic_DNA"/>
</dbReference>
<accession>A0A397T4C6</accession>
<dbReference type="InterPro" id="IPR007568">
    <property type="entry name" value="RTA1"/>
</dbReference>
<keyword evidence="7" id="KW-1185">Reference proteome</keyword>
<protein>
    <recommendedName>
        <fullName evidence="8">THH1/TOM1/TOM3 domain-containing protein</fullName>
    </recommendedName>
</protein>
<sequence length="297" mass="33619">MLISPFIFVSSIPTLVPSIIFGILFLFASSLHLYRITQNRRRVYILLFLFSFLRTVLFVVRIAWSQDQSSVNLAITSGTFTSGAFFIIILAIYNLLEDWILTLTNTLQIAENNSNTPRRLAKLTNYEQYILYTIECLLPVFSTLFVIGIIKEFDHDDVISDDSDSSITEGETIIKFSVISFLVSVTVYMILVTYFALKYSNKPIHTQLKVLVLYIVGALLLIELVYTTFMIFAPSTDKINKYSWIFYVFEPLPEVLVVVILGGVILGEWFFEEEDTELVDSIKTGSIGSIGNGNASV</sequence>
<keyword evidence="4 5" id="KW-0472">Membrane</keyword>
<feature type="transmembrane region" description="Helical" evidence="5">
    <location>
        <begin position="173"/>
        <end position="197"/>
    </location>
</feature>
<evidence type="ECO:0000256" key="4">
    <source>
        <dbReference type="ARBA" id="ARBA00023136"/>
    </source>
</evidence>
<dbReference type="Proteomes" id="UP000265703">
    <property type="component" value="Unassembled WGS sequence"/>
</dbReference>